<evidence type="ECO:0000259" key="3">
    <source>
        <dbReference type="Pfam" id="PF22725"/>
    </source>
</evidence>
<dbReference type="AlphaFoldDB" id="A0A6B1G1V1"/>
<dbReference type="InterPro" id="IPR036291">
    <property type="entry name" value="NAD(P)-bd_dom_sf"/>
</dbReference>
<evidence type="ECO:0000259" key="2">
    <source>
        <dbReference type="Pfam" id="PF01408"/>
    </source>
</evidence>
<organism evidence="4">
    <name type="scientific">Caldilineaceae bacterium SB0675_bin_29</name>
    <dbReference type="NCBI Taxonomy" id="2605266"/>
    <lineage>
        <taxon>Bacteria</taxon>
        <taxon>Bacillati</taxon>
        <taxon>Chloroflexota</taxon>
        <taxon>Caldilineae</taxon>
        <taxon>Caldilineales</taxon>
        <taxon>Caldilineaceae</taxon>
    </lineage>
</organism>
<keyword evidence="1" id="KW-0560">Oxidoreductase</keyword>
<dbReference type="Gene3D" id="3.30.360.10">
    <property type="entry name" value="Dihydrodipicolinate Reductase, domain 2"/>
    <property type="match status" value="1"/>
</dbReference>
<sequence>MATLKVGIIGLGGIARSHCDAIATLENVEVVAVADLFEEKRRQYMDEYGIPKGYPTHTDLLADDEIDAVAVVLGHHLHHRLTVDACNAGKHVLVEKPMALSLEQCDDMITAAAGNNVKLMVGHTPHFSGPLLKMKEILDSGRLGPLMTIVCYSCKNWTYANRAPQYRSRFHGGGMWITNGVHVVDRLTWLMASQATSVSASIGTRAHYQAADDTATALIRYKNGLAGVAVSIAFADGPPIMDTQVICTNGTVRIIGGRQPVLQVGQGDEWEDIPFEVPSAVMHYEWKSFVQSIEQDIEPPTSGEWSRHIMEILFAAETSAISGSDVVLESGLSWTHQRAGIPVTRDHGWI</sequence>
<comment type="caution">
    <text evidence="4">The sequence shown here is derived from an EMBL/GenBank/DDBJ whole genome shotgun (WGS) entry which is preliminary data.</text>
</comment>
<dbReference type="Gene3D" id="3.40.50.720">
    <property type="entry name" value="NAD(P)-binding Rossmann-like Domain"/>
    <property type="match status" value="1"/>
</dbReference>
<dbReference type="SUPFAM" id="SSF51735">
    <property type="entry name" value="NAD(P)-binding Rossmann-fold domains"/>
    <property type="match status" value="1"/>
</dbReference>
<dbReference type="PANTHER" id="PTHR43818:SF11">
    <property type="entry name" value="BCDNA.GH03377"/>
    <property type="match status" value="1"/>
</dbReference>
<accession>A0A6B1G1V1</accession>
<dbReference type="GO" id="GO:0016491">
    <property type="term" value="F:oxidoreductase activity"/>
    <property type="evidence" value="ECO:0007669"/>
    <property type="project" value="UniProtKB-KW"/>
</dbReference>
<dbReference type="InterPro" id="IPR050463">
    <property type="entry name" value="Gfo/Idh/MocA_oxidrdct_glycsds"/>
</dbReference>
<dbReference type="InterPro" id="IPR000683">
    <property type="entry name" value="Gfo/Idh/MocA-like_OxRdtase_N"/>
</dbReference>
<dbReference type="EMBL" id="VYDA01000513">
    <property type="protein sequence ID" value="MYH62899.1"/>
    <property type="molecule type" value="Genomic_DNA"/>
</dbReference>
<dbReference type="PANTHER" id="PTHR43818">
    <property type="entry name" value="BCDNA.GH03377"/>
    <property type="match status" value="1"/>
</dbReference>
<reference evidence="4" key="1">
    <citation type="submission" date="2019-09" db="EMBL/GenBank/DDBJ databases">
        <title>Characterisation of the sponge microbiome using genome-centric metagenomics.</title>
        <authorList>
            <person name="Engelberts J.P."/>
            <person name="Robbins S.J."/>
            <person name="De Goeij J.M."/>
            <person name="Aranda M."/>
            <person name="Bell S.C."/>
            <person name="Webster N.S."/>
        </authorList>
    </citation>
    <scope>NUCLEOTIDE SEQUENCE</scope>
    <source>
        <strain evidence="4">SB0675_bin_29</strain>
    </source>
</reference>
<feature type="domain" description="GFO/IDH/MocA-like oxidoreductase" evidence="3">
    <location>
        <begin position="132"/>
        <end position="253"/>
    </location>
</feature>
<evidence type="ECO:0000256" key="1">
    <source>
        <dbReference type="ARBA" id="ARBA00023002"/>
    </source>
</evidence>
<proteinExistence type="predicted"/>
<dbReference type="Pfam" id="PF22725">
    <property type="entry name" value="GFO_IDH_MocA_C3"/>
    <property type="match status" value="1"/>
</dbReference>
<dbReference type="Pfam" id="PF01408">
    <property type="entry name" value="GFO_IDH_MocA"/>
    <property type="match status" value="1"/>
</dbReference>
<name>A0A6B1G1V1_9CHLR</name>
<feature type="domain" description="Gfo/Idh/MocA-like oxidoreductase N-terminal" evidence="2">
    <location>
        <begin position="4"/>
        <end position="123"/>
    </location>
</feature>
<protein>
    <submittedName>
        <fullName evidence="4">Gfo/Idh/MocA family oxidoreductase</fullName>
    </submittedName>
</protein>
<dbReference type="InterPro" id="IPR055170">
    <property type="entry name" value="GFO_IDH_MocA-like_dom"/>
</dbReference>
<dbReference type="GO" id="GO:0000166">
    <property type="term" value="F:nucleotide binding"/>
    <property type="evidence" value="ECO:0007669"/>
    <property type="project" value="InterPro"/>
</dbReference>
<dbReference type="SUPFAM" id="SSF55347">
    <property type="entry name" value="Glyceraldehyde-3-phosphate dehydrogenase-like, C-terminal domain"/>
    <property type="match status" value="1"/>
</dbReference>
<evidence type="ECO:0000313" key="4">
    <source>
        <dbReference type="EMBL" id="MYH62899.1"/>
    </source>
</evidence>
<gene>
    <name evidence="4" type="ORF">F4148_14475</name>
</gene>